<evidence type="ECO:0000256" key="4">
    <source>
        <dbReference type="ARBA" id="ARBA00023136"/>
    </source>
</evidence>
<dbReference type="Gene3D" id="1.25.40.390">
    <property type="match status" value="1"/>
</dbReference>
<proteinExistence type="inferred from homology"/>
<dbReference type="InterPro" id="IPR033985">
    <property type="entry name" value="SusD-like_N"/>
</dbReference>
<dbReference type="AlphaFoldDB" id="A0A4R6GSQ3"/>
<dbReference type="EMBL" id="SNWI01000008">
    <property type="protein sequence ID" value="TDN98409.1"/>
    <property type="molecule type" value="Genomic_DNA"/>
</dbReference>
<dbReference type="InterPro" id="IPR012944">
    <property type="entry name" value="SusD_RagB_dom"/>
</dbReference>
<dbReference type="Pfam" id="PF14322">
    <property type="entry name" value="SusD-like_3"/>
    <property type="match status" value="1"/>
</dbReference>
<keyword evidence="3" id="KW-0732">Signal</keyword>
<name>A0A4R6GSQ3_9BACT</name>
<feature type="domain" description="RagB/SusD" evidence="6">
    <location>
        <begin position="334"/>
        <end position="608"/>
    </location>
</feature>
<comment type="similarity">
    <text evidence="2">Belongs to the SusD family.</text>
</comment>
<dbReference type="GO" id="GO:0009279">
    <property type="term" value="C:cell outer membrane"/>
    <property type="evidence" value="ECO:0007669"/>
    <property type="project" value="UniProtKB-SubCell"/>
</dbReference>
<evidence type="ECO:0000256" key="5">
    <source>
        <dbReference type="ARBA" id="ARBA00023237"/>
    </source>
</evidence>
<organism evidence="8 9">
    <name type="scientific">Sunxiuqinia elliptica</name>
    <dbReference type="NCBI Taxonomy" id="655355"/>
    <lineage>
        <taxon>Bacteria</taxon>
        <taxon>Pseudomonadati</taxon>
        <taxon>Bacteroidota</taxon>
        <taxon>Bacteroidia</taxon>
        <taxon>Marinilabiliales</taxon>
        <taxon>Prolixibacteraceae</taxon>
        <taxon>Sunxiuqinia</taxon>
    </lineage>
</organism>
<dbReference type="OrthoDB" id="5694214at2"/>
<keyword evidence="4" id="KW-0472">Membrane</keyword>
<evidence type="ECO:0000313" key="9">
    <source>
        <dbReference type="Proteomes" id="UP000294848"/>
    </source>
</evidence>
<evidence type="ECO:0000259" key="6">
    <source>
        <dbReference type="Pfam" id="PF07980"/>
    </source>
</evidence>
<keyword evidence="5" id="KW-0998">Cell outer membrane</keyword>
<evidence type="ECO:0000256" key="1">
    <source>
        <dbReference type="ARBA" id="ARBA00004442"/>
    </source>
</evidence>
<evidence type="ECO:0000256" key="2">
    <source>
        <dbReference type="ARBA" id="ARBA00006275"/>
    </source>
</evidence>
<feature type="domain" description="SusD-like N-terminal" evidence="7">
    <location>
        <begin position="114"/>
        <end position="234"/>
    </location>
</feature>
<dbReference type="RefSeq" id="WP_133466196.1">
    <property type="nucleotide sequence ID" value="NZ_SNWI01000008.1"/>
</dbReference>
<dbReference type="PROSITE" id="PS51257">
    <property type="entry name" value="PROKAR_LIPOPROTEIN"/>
    <property type="match status" value="1"/>
</dbReference>
<dbReference type="SUPFAM" id="SSF48452">
    <property type="entry name" value="TPR-like"/>
    <property type="match status" value="1"/>
</dbReference>
<gene>
    <name evidence="8" type="ORF">DET52_108197</name>
</gene>
<comment type="subcellular location">
    <subcellularLocation>
        <location evidence="1">Cell outer membrane</location>
    </subcellularLocation>
</comment>
<reference evidence="8 9" key="1">
    <citation type="submission" date="2019-03" db="EMBL/GenBank/DDBJ databases">
        <title>Freshwater and sediment microbial communities from various areas in North America, analyzing microbe dynamics in response to fracking.</title>
        <authorList>
            <person name="Lamendella R."/>
        </authorList>
    </citation>
    <scope>NUCLEOTIDE SEQUENCE [LARGE SCALE GENOMIC DNA]</scope>
    <source>
        <strain evidence="8 9">114D</strain>
    </source>
</reference>
<protein>
    <submittedName>
        <fullName evidence="8">Putative outer membrane starch-binding protein</fullName>
    </submittedName>
</protein>
<evidence type="ECO:0000256" key="3">
    <source>
        <dbReference type="ARBA" id="ARBA00022729"/>
    </source>
</evidence>
<dbReference type="Proteomes" id="UP000294848">
    <property type="component" value="Unassembled WGS sequence"/>
</dbReference>
<dbReference type="InterPro" id="IPR011990">
    <property type="entry name" value="TPR-like_helical_dom_sf"/>
</dbReference>
<evidence type="ECO:0000313" key="8">
    <source>
        <dbReference type="EMBL" id="TDN98409.1"/>
    </source>
</evidence>
<evidence type="ECO:0000259" key="7">
    <source>
        <dbReference type="Pfam" id="PF14322"/>
    </source>
</evidence>
<dbReference type="Pfam" id="PF07980">
    <property type="entry name" value="SusD_RagB"/>
    <property type="match status" value="1"/>
</dbReference>
<comment type="caution">
    <text evidence="8">The sequence shown here is derived from an EMBL/GenBank/DDBJ whole genome shotgun (WGS) entry which is preliminary data.</text>
</comment>
<sequence length="622" mass="70916">MRIIHDIKTHLVLLVVLLFSAGCEDWLDPKPLSFYTPENAFQDYSGLKTGTDMLNRDVRYLEFYPTSLSADPAYLSELFFSDIAVNGRVDDARSPQDLIRQITPSANLRSGTNMARCHFYWEALYKGIKDANTIISRSEFAEFDSEEHKKEVLALAYFHRAYRYYRLVHQFGDVPFIAEEVTEPRYDFYTTRREVILKQLKADLDLTASFLPEKVNAGMVSQGAAYHLLTKINLALSEFDDAVKSASAVIDGGVHALMKSRFGNASGYDDPTKNVIWDLHQTENKASAANTEALYVVIDRYDDESATPVGLEIKRQVLPWYSYPGQLKTPAGENGFTDNNEIKNPYLAEYGRGIGTLRSTMYHQKQIWKLDDTDLRHDRKSGNWMHVEELKYNNPSLEGKSEWYGKTIKEALEAVDGDITRICSDSIRGWVGWPNYKVNVPDQKTASWRGGNADWYIFRLAETYLLRAEAYIWLGQKDKAMADLNEIRERAGARPLAMSEVTIRQLIDERARELFYEEPRKTELTRISYIYGETGITADNGATYSMTDFSEKNFFFDHISAVTDFYNKGVSSSIGNEYTMGAWHVLWPISESAISVNVQGHINQNVGYTGYETNVEPIDHAN</sequence>
<accession>A0A4R6GSQ3</accession>